<dbReference type="GO" id="GO:0006552">
    <property type="term" value="P:L-leucine catabolic process"/>
    <property type="evidence" value="ECO:0007669"/>
    <property type="project" value="TreeGrafter"/>
</dbReference>
<evidence type="ECO:0000313" key="6">
    <source>
        <dbReference type="Proteomes" id="UP000306509"/>
    </source>
</evidence>
<dbReference type="PROSITE" id="PS50991">
    <property type="entry name" value="PYR_CT"/>
    <property type="match status" value="1"/>
</dbReference>
<keyword evidence="3 5" id="KW-0456">Lyase</keyword>
<dbReference type="Proteomes" id="UP000306509">
    <property type="component" value="Unassembled WGS sequence"/>
</dbReference>
<evidence type="ECO:0000256" key="3">
    <source>
        <dbReference type="ARBA" id="ARBA00023239"/>
    </source>
</evidence>
<organism evidence="5 6">
    <name type="scientific">Robinsoniella peoriensis</name>
    <dbReference type="NCBI Taxonomy" id="180332"/>
    <lineage>
        <taxon>Bacteria</taxon>
        <taxon>Bacillati</taxon>
        <taxon>Bacillota</taxon>
        <taxon>Clostridia</taxon>
        <taxon>Lachnospirales</taxon>
        <taxon>Lachnospiraceae</taxon>
        <taxon>Robinsoniella</taxon>
    </lineage>
</organism>
<dbReference type="GO" id="GO:0046872">
    <property type="term" value="F:metal ion binding"/>
    <property type="evidence" value="ECO:0007669"/>
    <property type="project" value="UniProtKB-KW"/>
</dbReference>
<comment type="caution">
    <text evidence="5">The sequence shown here is derived from an EMBL/GenBank/DDBJ whole genome shotgun (WGS) entry which is preliminary data.</text>
</comment>
<dbReference type="InterPro" id="IPR013785">
    <property type="entry name" value="Aldolase_TIM"/>
</dbReference>
<dbReference type="RefSeq" id="WP_138002393.1">
    <property type="nucleotide sequence ID" value="NZ_QGQD01000043.1"/>
</dbReference>
<dbReference type="AlphaFoldDB" id="A0A4U8Q8H1"/>
<protein>
    <submittedName>
        <fullName evidence="5">Hydroxymethylglutaryl-CoA lyase YngG</fullName>
        <ecNumber evidence="5">4.1.3.4</ecNumber>
    </submittedName>
</protein>
<name>A0A4U8Q8H1_9FIRM</name>
<dbReference type="STRING" id="180332.GCA_000797495_04988"/>
<dbReference type="EC" id="4.1.3.4" evidence="5"/>
<dbReference type="InterPro" id="IPR000891">
    <property type="entry name" value="PYR_CT"/>
</dbReference>
<evidence type="ECO:0000256" key="2">
    <source>
        <dbReference type="ARBA" id="ARBA00022723"/>
    </source>
</evidence>
<proteinExistence type="inferred from homology"/>
<dbReference type="GO" id="GO:0046951">
    <property type="term" value="P:ketone body biosynthetic process"/>
    <property type="evidence" value="ECO:0007669"/>
    <property type="project" value="TreeGrafter"/>
</dbReference>
<evidence type="ECO:0000259" key="4">
    <source>
        <dbReference type="PROSITE" id="PS50991"/>
    </source>
</evidence>
<evidence type="ECO:0000313" key="5">
    <source>
        <dbReference type="EMBL" id="TLD01260.1"/>
    </source>
</evidence>
<keyword evidence="2" id="KW-0479">Metal-binding</keyword>
<reference evidence="5 6" key="1">
    <citation type="journal article" date="2019" name="Anaerobe">
        <title>Detection of Robinsoniella peoriensis in multiple bone samples of a trauma patient.</title>
        <authorList>
            <person name="Schrottner P."/>
            <person name="Hartwich K."/>
            <person name="Bunk B."/>
            <person name="Schober I."/>
            <person name="Helbig S."/>
            <person name="Rudolph W.W."/>
            <person name="Gunzer F."/>
        </authorList>
    </citation>
    <scope>NUCLEOTIDE SEQUENCE [LARGE SCALE GENOMIC DNA]</scope>
    <source>
        <strain evidence="5 6">DSM 106044</strain>
    </source>
</reference>
<keyword evidence="6" id="KW-1185">Reference proteome</keyword>
<feature type="domain" description="Pyruvate carboxyltransferase" evidence="4">
    <location>
        <begin position="7"/>
        <end position="274"/>
    </location>
</feature>
<dbReference type="PANTHER" id="PTHR42738:SF7">
    <property type="entry name" value="HYDROXYMETHYLGLUTARYL-COA LYASE"/>
    <property type="match status" value="1"/>
</dbReference>
<gene>
    <name evidence="5" type="primary">yngG</name>
    <name evidence="5" type="ORF">DSM106044_02052</name>
</gene>
<dbReference type="SUPFAM" id="SSF51569">
    <property type="entry name" value="Aldolase"/>
    <property type="match status" value="1"/>
</dbReference>
<sequence length="304" mass="33242">MGFPEKVTLCEVVTRDGFQTAPKIYSVEEKVKIIEAVVDAGVKCVEVGAFSTYETMYKMKDTDKVFQQLHKKQGVEYRALVYLPDDVKRAADCGCRKIKLNVSASTKHNLDGAGRSPLESMRSFAKSGDIARDHRMGFAGSISLPFASQWEGEIPLDFIIEIVKAFEDAGAAQVSLSDSAGLGNPELVYRRVMELREAFPKMDWMLHMHNTRGMGLANMVAAMGAGIDKIDTSLAGLGGCPYIKGATGNISTEDALFMLNGMGVETGIDFHKIMDAGKYVTDLVENRGTDSYQQRLRALAESVS</sequence>
<dbReference type="PANTHER" id="PTHR42738">
    <property type="entry name" value="HYDROXYMETHYLGLUTARYL-COA LYASE"/>
    <property type="match status" value="1"/>
</dbReference>
<accession>A0A4U8Q8H1</accession>
<dbReference type="GO" id="GO:0004419">
    <property type="term" value="F:hydroxymethylglutaryl-CoA lyase activity"/>
    <property type="evidence" value="ECO:0007669"/>
    <property type="project" value="UniProtKB-EC"/>
</dbReference>
<dbReference type="Pfam" id="PF00682">
    <property type="entry name" value="HMGL-like"/>
    <property type="match status" value="1"/>
</dbReference>
<dbReference type="EMBL" id="QGQD01000043">
    <property type="protein sequence ID" value="TLD01260.1"/>
    <property type="molecule type" value="Genomic_DNA"/>
</dbReference>
<comment type="similarity">
    <text evidence="1">Belongs to the HMG-CoA lyase family.</text>
</comment>
<dbReference type="Gene3D" id="3.20.20.70">
    <property type="entry name" value="Aldolase class I"/>
    <property type="match status" value="1"/>
</dbReference>
<dbReference type="InterPro" id="IPR043594">
    <property type="entry name" value="HMGL"/>
</dbReference>
<evidence type="ECO:0000256" key="1">
    <source>
        <dbReference type="ARBA" id="ARBA00009405"/>
    </source>
</evidence>